<evidence type="ECO:0000313" key="2">
    <source>
        <dbReference type="EMBL" id="GAI97817.1"/>
    </source>
</evidence>
<dbReference type="PANTHER" id="PTHR11986">
    <property type="entry name" value="AMINOTRANSFERASE CLASS III"/>
    <property type="match status" value="1"/>
</dbReference>
<evidence type="ECO:0008006" key="3">
    <source>
        <dbReference type="Google" id="ProtNLM"/>
    </source>
</evidence>
<dbReference type="CDD" id="cd00610">
    <property type="entry name" value="OAT_like"/>
    <property type="match status" value="1"/>
</dbReference>
<accession>X1SXL5</accession>
<dbReference type="GO" id="GO:0008483">
    <property type="term" value="F:transaminase activity"/>
    <property type="evidence" value="ECO:0007669"/>
    <property type="project" value="InterPro"/>
</dbReference>
<dbReference type="InterPro" id="IPR015424">
    <property type="entry name" value="PyrdxlP-dep_Trfase"/>
</dbReference>
<reference evidence="2" key="1">
    <citation type="journal article" date="2014" name="Front. Microbiol.">
        <title>High frequency of phylogenetically diverse reductive dehalogenase-homologous genes in deep subseafloor sedimentary metagenomes.</title>
        <authorList>
            <person name="Kawai M."/>
            <person name="Futagami T."/>
            <person name="Toyoda A."/>
            <person name="Takaki Y."/>
            <person name="Nishi S."/>
            <person name="Hori S."/>
            <person name="Arai W."/>
            <person name="Tsubouchi T."/>
            <person name="Morono Y."/>
            <person name="Uchiyama I."/>
            <person name="Ito T."/>
            <person name="Fujiyama A."/>
            <person name="Inagaki F."/>
            <person name="Takami H."/>
        </authorList>
    </citation>
    <scope>NUCLEOTIDE SEQUENCE</scope>
    <source>
        <strain evidence="2">Expedition CK06-06</strain>
    </source>
</reference>
<protein>
    <recommendedName>
        <fullName evidence="3">Aspartate aminotransferase family protein</fullName>
    </recommendedName>
</protein>
<sequence>VKDIEGKEYIDCTAQAWTLSVGHSHPKVIDAVKKQSEKLACAFFMYDNVPMLELVKRIMEITPDQFNKVIFALSGSVAIEGAMRLAMRYTGGQDFITLYHAYHGRTFATSAMSYTYPAFVSCKQGMERFTPKPIRVPNFYCYRCYFGRQYPECKLACLDFVEHAIKHGADTKVAGVLLEPIQANGGHITPPPGYLERLRRICTENDIPLIYDEIQTGIGRCGKMFASEVYNTFPDILVIGKGLGAGFPISAIVTNEKYSSFEAGEWGFTHA</sequence>
<dbReference type="PROSITE" id="PS00600">
    <property type="entry name" value="AA_TRANSFER_CLASS_3"/>
    <property type="match status" value="1"/>
</dbReference>
<evidence type="ECO:0000256" key="1">
    <source>
        <dbReference type="ARBA" id="ARBA00001933"/>
    </source>
</evidence>
<dbReference type="AlphaFoldDB" id="X1SXL5"/>
<dbReference type="InterPro" id="IPR015421">
    <property type="entry name" value="PyrdxlP-dep_Trfase_major"/>
</dbReference>
<dbReference type="Pfam" id="PF00202">
    <property type="entry name" value="Aminotran_3"/>
    <property type="match status" value="1"/>
</dbReference>
<comment type="caution">
    <text evidence="2">The sequence shown here is derived from an EMBL/GenBank/DDBJ whole genome shotgun (WGS) entry which is preliminary data.</text>
</comment>
<dbReference type="SUPFAM" id="SSF53383">
    <property type="entry name" value="PLP-dependent transferases"/>
    <property type="match status" value="1"/>
</dbReference>
<name>X1SXL5_9ZZZZ</name>
<gene>
    <name evidence="2" type="ORF">S12H4_35319</name>
</gene>
<proteinExistence type="predicted"/>
<feature type="non-terminal residue" evidence="2">
    <location>
        <position position="271"/>
    </location>
</feature>
<dbReference type="InterPro" id="IPR049704">
    <property type="entry name" value="Aminotrans_3_PPA_site"/>
</dbReference>
<dbReference type="InterPro" id="IPR050103">
    <property type="entry name" value="Class-III_PLP-dep_AT"/>
</dbReference>
<dbReference type="EMBL" id="BARW01020965">
    <property type="protein sequence ID" value="GAI97817.1"/>
    <property type="molecule type" value="Genomic_DNA"/>
</dbReference>
<dbReference type="GO" id="GO:0042802">
    <property type="term" value="F:identical protein binding"/>
    <property type="evidence" value="ECO:0007669"/>
    <property type="project" value="TreeGrafter"/>
</dbReference>
<dbReference type="Gene3D" id="3.40.640.10">
    <property type="entry name" value="Type I PLP-dependent aspartate aminotransferase-like (Major domain)"/>
    <property type="match status" value="1"/>
</dbReference>
<feature type="non-terminal residue" evidence="2">
    <location>
        <position position="1"/>
    </location>
</feature>
<dbReference type="InterPro" id="IPR005814">
    <property type="entry name" value="Aminotrans_3"/>
</dbReference>
<dbReference type="GO" id="GO:0030170">
    <property type="term" value="F:pyridoxal phosphate binding"/>
    <property type="evidence" value="ECO:0007669"/>
    <property type="project" value="InterPro"/>
</dbReference>
<comment type="cofactor">
    <cofactor evidence="1">
        <name>pyridoxal 5'-phosphate</name>
        <dbReference type="ChEBI" id="CHEBI:597326"/>
    </cofactor>
</comment>
<organism evidence="2">
    <name type="scientific">marine sediment metagenome</name>
    <dbReference type="NCBI Taxonomy" id="412755"/>
    <lineage>
        <taxon>unclassified sequences</taxon>
        <taxon>metagenomes</taxon>
        <taxon>ecological metagenomes</taxon>
    </lineage>
</organism>